<evidence type="ECO:0000313" key="9">
    <source>
        <dbReference type="Proteomes" id="UP000004994"/>
    </source>
</evidence>
<dbReference type="AlphaFoldDB" id="A0A3Q7IET2"/>
<dbReference type="InterPro" id="IPR005150">
    <property type="entry name" value="Cellulose_synth"/>
</dbReference>
<comment type="subcellular location">
    <subcellularLocation>
        <location evidence="1">Endomembrane system</location>
    </subcellularLocation>
</comment>
<dbReference type="EnsemblPlants" id="Solyc10g038020.2.1">
    <property type="protein sequence ID" value="Solyc10g038020.2.1"/>
    <property type="gene ID" value="Solyc10g038020.2"/>
</dbReference>
<dbReference type="PANTHER" id="PTHR13301">
    <property type="entry name" value="X-BOX TRANSCRIPTION FACTOR-RELATED"/>
    <property type="match status" value="1"/>
</dbReference>
<keyword evidence="5" id="KW-1133">Transmembrane helix</keyword>
<evidence type="ECO:0000256" key="2">
    <source>
        <dbReference type="ARBA" id="ARBA00022676"/>
    </source>
</evidence>
<evidence type="ECO:0000256" key="4">
    <source>
        <dbReference type="ARBA" id="ARBA00022692"/>
    </source>
</evidence>
<accession>A0A3Q7IET2</accession>
<keyword evidence="4" id="KW-0812">Transmembrane</keyword>
<dbReference type="Pfam" id="PF03552">
    <property type="entry name" value="Cellulose_synt"/>
    <property type="match status" value="1"/>
</dbReference>
<dbReference type="GO" id="GO:0016760">
    <property type="term" value="F:cellulose synthase (UDP-forming) activity"/>
    <property type="evidence" value="ECO:0007669"/>
    <property type="project" value="InterPro"/>
</dbReference>
<evidence type="ECO:0000256" key="1">
    <source>
        <dbReference type="ARBA" id="ARBA00004308"/>
    </source>
</evidence>
<sequence>MITINNNKTSREVMCFMMDPTLEKTIRYVQFPQRLDGIDMNDPYANRNTVSLMFSSCQVFSRVLPGEGMAYSVGASANYTLHVTLLMLVRSSLGVVCKAFSEAIVEDLRKGGVAG</sequence>
<keyword evidence="6" id="KW-0472">Membrane</keyword>
<keyword evidence="9" id="KW-1185">Reference proteome</keyword>
<dbReference type="InParanoid" id="A0A3Q7IET2"/>
<reference evidence="8" key="1">
    <citation type="journal article" date="2012" name="Nature">
        <title>The tomato genome sequence provides insights into fleshy fruit evolution.</title>
        <authorList>
            <consortium name="Tomato Genome Consortium"/>
        </authorList>
    </citation>
    <scope>NUCLEOTIDE SEQUENCE [LARGE SCALE GENOMIC DNA]</scope>
    <source>
        <strain evidence="8">cv. Heinz 1706</strain>
    </source>
</reference>
<name>A0A3Q7IET2_SOLLC</name>
<dbReference type="Proteomes" id="UP000004994">
    <property type="component" value="Chromosome 10"/>
</dbReference>
<dbReference type="GO" id="GO:0016020">
    <property type="term" value="C:membrane"/>
    <property type="evidence" value="ECO:0007669"/>
    <property type="project" value="InterPro"/>
</dbReference>
<evidence type="ECO:0000256" key="6">
    <source>
        <dbReference type="ARBA" id="ARBA00023136"/>
    </source>
</evidence>
<keyword evidence="7" id="KW-0961">Cell wall biogenesis/degradation</keyword>
<protein>
    <submittedName>
        <fullName evidence="8">Uncharacterized protein</fullName>
    </submittedName>
</protein>
<evidence type="ECO:0000256" key="5">
    <source>
        <dbReference type="ARBA" id="ARBA00022989"/>
    </source>
</evidence>
<evidence type="ECO:0000256" key="7">
    <source>
        <dbReference type="ARBA" id="ARBA00023316"/>
    </source>
</evidence>
<dbReference type="GO" id="GO:0012505">
    <property type="term" value="C:endomembrane system"/>
    <property type="evidence" value="ECO:0007669"/>
    <property type="project" value="UniProtKB-SubCell"/>
</dbReference>
<dbReference type="Gramene" id="Solyc10g038020.2.1">
    <property type="protein sequence ID" value="Solyc10g038020.2.1"/>
    <property type="gene ID" value="Solyc10g038020.2"/>
</dbReference>
<keyword evidence="3" id="KW-0808">Transferase</keyword>
<dbReference type="GO" id="GO:0071555">
    <property type="term" value="P:cell wall organization"/>
    <property type="evidence" value="ECO:0007669"/>
    <property type="project" value="UniProtKB-KW"/>
</dbReference>
<organism evidence="8">
    <name type="scientific">Solanum lycopersicum</name>
    <name type="common">Tomato</name>
    <name type="synonym">Lycopersicon esculentum</name>
    <dbReference type="NCBI Taxonomy" id="4081"/>
    <lineage>
        <taxon>Eukaryota</taxon>
        <taxon>Viridiplantae</taxon>
        <taxon>Streptophyta</taxon>
        <taxon>Embryophyta</taxon>
        <taxon>Tracheophyta</taxon>
        <taxon>Spermatophyta</taxon>
        <taxon>Magnoliopsida</taxon>
        <taxon>eudicotyledons</taxon>
        <taxon>Gunneridae</taxon>
        <taxon>Pentapetalae</taxon>
        <taxon>asterids</taxon>
        <taxon>lamiids</taxon>
        <taxon>Solanales</taxon>
        <taxon>Solanaceae</taxon>
        <taxon>Solanoideae</taxon>
        <taxon>Solaneae</taxon>
        <taxon>Solanum</taxon>
        <taxon>Solanum subgen. Lycopersicon</taxon>
    </lineage>
</organism>
<dbReference type="STRING" id="4081.A0A3Q7IET2"/>
<reference evidence="8" key="2">
    <citation type="submission" date="2019-01" db="UniProtKB">
        <authorList>
            <consortium name="EnsemblPlants"/>
        </authorList>
    </citation>
    <scope>IDENTIFICATION</scope>
    <source>
        <strain evidence="8">cv. Heinz 1706</strain>
    </source>
</reference>
<keyword evidence="2" id="KW-0328">Glycosyltransferase</keyword>
<dbReference type="GO" id="GO:0030244">
    <property type="term" value="P:cellulose biosynthetic process"/>
    <property type="evidence" value="ECO:0007669"/>
    <property type="project" value="InterPro"/>
</dbReference>
<evidence type="ECO:0000256" key="3">
    <source>
        <dbReference type="ARBA" id="ARBA00022679"/>
    </source>
</evidence>
<evidence type="ECO:0000313" key="8">
    <source>
        <dbReference type="EnsemblPlants" id="Solyc10g038020.2.1"/>
    </source>
</evidence>
<proteinExistence type="predicted"/>
<dbReference type="PaxDb" id="4081-Solyc10g038020.1.1"/>